<comment type="caution">
    <text evidence="1">The sequence shown here is derived from an EMBL/GenBank/DDBJ whole genome shotgun (WGS) entry which is preliminary data.</text>
</comment>
<dbReference type="Proteomes" id="UP001597511">
    <property type="component" value="Unassembled WGS sequence"/>
</dbReference>
<evidence type="ECO:0000313" key="1">
    <source>
        <dbReference type="EMBL" id="MFD2918700.1"/>
    </source>
</evidence>
<sequence length="172" mass="19683">MNETKGPAIKLCYRKIITNTSQDDWAKLVWESTYTELQLQKQLYDQQDKYNRFADLLHHYPAAEKLHYLVSTAVTGYVKQLSGIVPDITDVLGKRVIPFSQYRFEIINSSSINKNEHSVAISFYSEPLQLHQVIGDHLVVSPVDGVTDEYGYLAVFTIRLQPFLSIAYLKPA</sequence>
<gene>
    <name evidence="1" type="ORF">ACFS6H_03190</name>
</gene>
<keyword evidence="2" id="KW-1185">Reference proteome</keyword>
<accession>A0ABW6A2M0</accession>
<protein>
    <submittedName>
        <fullName evidence="1">Uncharacterized protein</fullName>
    </submittedName>
</protein>
<proteinExistence type="predicted"/>
<dbReference type="EMBL" id="JBHUOZ010000001">
    <property type="protein sequence ID" value="MFD2918700.1"/>
    <property type="molecule type" value="Genomic_DNA"/>
</dbReference>
<evidence type="ECO:0000313" key="2">
    <source>
        <dbReference type="Proteomes" id="UP001597511"/>
    </source>
</evidence>
<dbReference type="RefSeq" id="WP_386095149.1">
    <property type="nucleotide sequence ID" value="NZ_JBHUOZ010000001.1"/>
</dbReference>
<reference evidence="2" key="1">
    <citation type="journal article" date="2019" name="Int. J. Syst. Evol. Microbiol.">
        <title>The Global Catalogue of Microorganisms (GCM) 10K type strain sequencing project: providing services to taxonomists for standard genome sequencing and annotation.</title>
        <authorList>
            <consortium name="The Broad Institute Genomics Platform"/>
            <consortium name="The Broad Institute Genome Sequencing Center for Infectious Disease"/>
            <person name="Wu L."/>
            <person name="Ma J."/>
        </authorList>
    </citation>
    <scope>NUCLEOTIDE SEQUENCE [LARGE SCALE GENOMIC DNA]</scope>
    <source>
        <strain evidence="2">KCTC 23299</strain>
    </source>
</reference>
<organism evidence="1 2">
    <name type="scientific">Terrimonas rubra</name>
    <dbReference type="NCBI Taxonomy" id="1035890"/>
    <lineage>
        <taxon>Bacteria</taxon>
        <taxon>Pseudomonadati</taxon>
        <taxon>Bacteroidota</taxon>
        <taxon>Chitinophagia</taxon>
        <taxon>Chitinophagales</taxon>
        <taxon>Chitinophagaceae</taxon>
        <taxon>Terrimonas</taxon>
    </lineage>
</organism>
<name>A0ABW6A2M0_9BACT</name>